<dbReference type="EMBL" id="MUZQ01000173">
    <property type="protein sequence ID" value="OWK56119.1"/>
    <property type="molecule type" value="Genomic_DNA"/>
</dbReference>
<dbReference type="Proteomes" id="UP000197619">
    <property type="component" value="Unassembled WGS sequence"/>
</dbReference>
<dbReference type="AlphaFoldDB" id="A0A218UQW7"/>
<gene>
    <name evidence="2" type="primary">EXOC3L4_0</name>
    <name evidence="2" type="ORF">RLOC_00005570</name>
</gene>
<evidence type="ECO:0000256" key="1">
    <source>
        <dbReference type="ARBA" id="ARBA00009447"/>
    </source>
</evidence>
<organism evidence="2 3">
    <name type="scientific">Lonchura striata</name>
    <name type="common">white-rumped munia</name>
    <dbReference type="NCBI Taxonomy" id="40157"/>
    <lineage>
        <taxon>Eukaryota</taxon>
        <taxon>Metazoa</taxon>
        <taxon>Chordata</taxon>
        <taxon>Craniata</taxon>
        <taxon>Vertebrata</taxon>
        <taxon>Euteleostomi</taxon>
        <taxon>Archelosauria</taxon>
        <taxon>Archosauria</taxon>
        <taxon>Dinosauria</taxon>
        <taxon>Saurischia</taxon>
        <taxon>Theropoda</taxon>
        <taxon>Coelurosauria</taxon>
        <taxon>Aves</taxon>
        <taxon>Neognathae</taxon>
        <taxon>Neoaves</taxon>
        <taxon>Telluraves</taxon>
        <taxon>Australaves</taxon>
        <taxon>Passeriformes</taxon>
        <taxon>Passeroidea</taxon>
        <taxon>Estrildidae</taxon>
        <taxon>Estrildinae</taxon>
        <taxon>Lonchura</taxon>
    </lineage>
</organism>
<dbReference type="PANTHER" id="PTHR21292:SF14">
    <property type="entry name" value="EXOCYST COMPLEX COMPONENT 3-LIKE PROTEIN 4"/>
    <property type="match status" value="1"/>
</dbReference>
<protein>
    <submittedName>
        <fullName evidence="2">Exocyst complex component 3-like protein 4</fullName>
    </submittedName>
</protein>
<comment type="similarity">
    <text evidence="1">Belongs to the SEC6 family.</text>
</comment>
<dbReference type="Pfam" id="PF06046">
    <property type="entry name" value="Sec6"/>
    <property type="match status" value="1"/>
</dbReference>
<dbReference type="InterPro" id="IPR042532">
    <property type="entry name" value="EXOC3/Sec6_C"/>
</dbReference>
<dbReference type="GO" id="GO:0000145">
    <property type="term" value="C:exocyst"/>
    <property type="evidence" value="ECO:0007669"/>
    <property type="project" value="InterPro"/>
</dbReference>
<comment type="caution">
    <text evidence="2">The sequence shown here is derived from an EMBL/GenBank/DDBJ whole genome shotgun (WGS) entry which is preliminary data.</text>
</comment>
<accession>A0A218UQW7</accession>
<dbReference type="GO" id="GO:0051601">
    <property type="term" value="P:exocyst localization"/>
    <property type="evidence" value="ECO:0007669"/>
    <property type="project" value="TreeGrafter"/>
</dbReference>
<keyword evidence="3" id="KW-1185">Reference proteome</keyword>
<name>A0A218UQW7_9PASE</name>
<dbReference type="InterPro" id="IPR010326">
    <property type="entry name" value="EXOC3/Sec6"/>
</dbReference>
<dbReference type="Gene3D" id="1.10.357.70">
    <property type="entry name" value="Exocyst complex component Sec6, C-terminal domain"/>
    <property type="match status" value="1"/>
</dbReference>
<sequence>MAWSTAQDSPIFVPYLVAYINNFHDLVSGLETAFKVNTEELQKILAALTRNFTNIFLTKLRTKTQPLLKKILTKNWILAVERPDSLASAVSQFSAHLQHMREPLGQELLHEVHKYVVKEYVTQIIKPRWKMNRETRQQVSRKMSLEAAIIHSSLIDQGSHADWLLPVIDHIASIIGEKKKDKIKAYVKELCLDYPDIRKEHVLAILALRGLGRARRAAIFQQVHHTQESSDGGKGGTLFTEIDVPVICSCF</sequence>
<reference evidence="2 3" key="1">
    <citation type="submission" date="2017-05" db="EMBL/GenBank/DDBJ databases">
        <title>Genome of assembly of the Bengalese finch, Lonchura striata domestica.</title>
        <authorList>
            <person name="Colquitt B.M."/>
            <person name="Brainard M.S."/>
        </authorList>
    </citation>
    <scope>NUCLEOTIDE SEQUENCE [LARGE SCALE GENOMIC DNA]</scope>
    <source>
        <strain evidence="2">White83orange57</strain>
    </source>
</reference>
<dbReference type="GO" id="GO:0000149">
    <property type="term" value="F:SNARE binding"/>
    <property type="evidence" value="ECO:0007669"/>
    <property type="project" value="TreeGrafter"/>
</dbReference>
<evidence type="ECO:0000313" key="3">
    <source>
        <dbReference type="Proteomes" id="UP000197619"/>
    </source>
</evidence>
<proteinExistence type="inferred from homology"/>
<evidence type="ECO:0000313" key="2">
    <source>
        <dbReference type="EMBL" id="OWK56119.1"/>
    </source>
</evidence>
<dbReference type="GO" id="GO:0006887">
    <property type="term" value="P:exocytosis"/>
    <property type="evidence" value="ECO:0007669"/>
    <property type="project" value="InterPro"/>
</dbReference>
<dbReference type="PANTHER" id="PTHR21292">
    <property type="entry name" value="EXOCYST COMPLEX COMPONENT SEC6-RELATED"/>
    <property type="match status" value="1"/>
</dbReference>